<dbReference type="InterPro" id="IPR043171">
    <property type="entry name" value="Ap4A_phos1/2-like"/>
</dbReference>
<dbReference type="InterPro" id="IPR045759">
    <property type="entry name" value="Ap4A_phos1/2_N"/>
</dbReference>
<dbReference type="Proteomes" id="UP000287124">
    <property type="component" value="Unassembled WGS sequence"/>
</dbReference>
<proteinExistence type="predicted"/>
<keyword evidence="4" id="KW-1185">Reference proteome</keyword>
<name>A0A430M7D3_9HYPO</name>
<dbReference type="EMBL" id="MIKF01000012">
    <property type="protein sequence ID" value="RTE83858.1"/>
    <property type="molecule type" value="Genomic_DNA"/>
</dbReference>
<sequence length="310" mass="34463">MATPEAPFSLPNNLWNQAITRFDDLKANNKLFHGPYETTLYQKNDLKVAFQIAPQLDKKPILPADAPERKSNHVKRNPFANPDPEFTLCHVGPSHTLMLNMYCVYRSSLILVTRQYAPQSNLLDSSDLGASWAVLQHLSRAQTESRLMMFYSCGAESGSSQGHKHMQIMSYPQPEEIGFQIFPARAESTDQVTSSLSGVPYAHFVLKLPDNSTIDDVVKAHGILQSAYQDFLKARGLEVSSSPPHNLLLTSSWIYLIPRRHSGAERDALTNAMGMVGIVWVANKGEIAEWSNASGSVEGHFEYLGYPVQG</sequence>
<dbReference type="PANTHER" id="PTHR38420:SF1">
    <property type="entry name" value="PUTATIVE (AFU_ORTHOLOGUE AFUA_5G14690)-RELATED"/>
    <property type="match status" value="1"/>
</dbReference>
<feature type="domain" description="ATP adenylyltransferase C-terminal" evidence="1">
    <location>
        <begin position="198"/>
        <end position="293"/>
    </location>
</feature>
<accession>A0A430M7D3</accession>
<evidence type="ECO:0000259" key="1">
    <source>
        <dbReference type="Pfam" id="PF09830"/>
    </source>
</evidence>
<dbReference type="PANTHER" id="PTHR38420">
    <property type="entry name" value="AP-4-A PHOSPHORYLASE II"/>
    <property type="match status" value="1"/>
</dbReference>
<dbReference type="GO" id="GO:0003877">
    <property type="term" value="F:ATP:ADP adenylyltransferase activity"/>
    <property type="evidence" value="ECO:0007669"/>
    <property type="project" value="InterPro"/>
</dbReference>
<evidence type="ECO:0000259" key="2">
    <source>
        <dbReference type="Pfam" id="PF19327"/>
    </source>
</evidence>
<evidence type="ECO:0000313" key="4">
    <source>
        <dbReference type="Proteomes" id="UP000287124"/>
    </source>
</evidence>
<dbReference type="InterPro" id="IPR019200">
    <property type="entry name" value="ATP_adenylylTrfase_C"/>
</dbReference>
<dbReference type="Pfam" id="PF19327">
    <property type="entry name" value="Ap4A_phos_N"/>
    <property type="match status" value="1"/>
</dbReference>
<protein>
    <submittedName>
        <fullName evidence="3">Uncharacterized protein</fullName>
    </submittedName>
</protein>
<dbReference type="Gene3D" id="3.30.428.70">
    <property type="match status" value="1"/>
</dbReference>
<dbReference type="GO" id="GO:0005524">
    <property type="term" value="F:ATP binding"/>
    <property type="evidence" value="ECO:0007669"/>
    <property type="project" value="InterPro"/>
</dbReference>
<dbReference type="Pfam" id="PF09830">
    <property type="entry name" value="ATP_transf"/>
    <property type="match status" value="1"/>
</dbReference>
<comment type="caution">
    <text evidence="3">The sequence shown here is derived from an EMBL/GenBank/DDBJ whole genome shotgun (WGS) entry which is preliminary data.</text>
</comment>
<reference evidence="3 4" key="1">
    <citation type="submission" date="2017-06" db="EMBL/GenBank/DDBJ databases">
        <title>Comparative genomic analysis of Ambrosia Fusariam Clade fungi.</title>
        <authorList>
            <person name="Stajich J.E."/>
            <person name="Carrillo J."/>
            <person name="Kijimoto T."/>
            <person name="Eskalen A."/>
            <person name="O'Donnell K."/>
            <person name="Kasson M."/>
        </authorList>
    </citation>
    <scope>NUCLEOTIDE SEQUENCE [LARGE SCALE GENOMIC DNA]</scope>
    <source>
        <strain evidence="3 4">UCR1854</strain>
    </source>
</reference>
<evidence type="ECO:0000313" key="3">
    <source>
        <dbReference type="EMBL" id="RTE83858.1"/>
    </source>
</evidence>
<organism evidence="3 4">
    <name type="scientific">Fusarium euwallaceae</name>
    <dbReference type="NCBI Taxonomy" id="1147111"/>
    <lineage>
        <taxon>Eukaryota</taxon>
        <taxon>Fungi</taxon>
        <taxon>Dikarya</taxon>
        <taxon>Ascomycota</taxon>
        <taxon>Pezizomycotina</taxon>
        <taxon>Sordariomycetes</taxon>
        <taxon>Hypocreomycetidae</taxon>
        <taxon>Hypocreales</taxon>
        <taxon>Nectriaceae</taxon>
        <taxon>Fusarium</taxon>
        <taxon>Fusarium solani species complex</taxon>
    </lineage>
</organism>
<gene>
    <name evidence="3" type="ORF">BHE90_001613</name>
</gene>
<dbReference type="AlphaFoldDB" id="A0A430M7D3"/>
<dbReference type="InterPro" id="IPR036265">
    <property type="entry name" value="HIT-like_sf"/>
</dbReference>
<dbReference type="InterPro" id="IPR009163">
    <property type="entry name" value="Ap4A_phos1/2"/>
</dbReference>
<feature type="domain" description="Ap4A phosphorylase 1/2 N-terminal" evidence="2">
    <location>
        <begin position="11"/>
        <end position="173"/>
    </location>
</feature>
<dbReference type="GO" id="GO:0009117">
    <property type="term" value="P:nucleotide metabolic process"/>
    <property type="evidence" value="ECO:0007669"/>
    <property type="project" value="InterPro"/>
</dbReference>
<dbReference type="SUPFAM" id="SSF54197">
    <property type="entry name" value="HIT-like"/>
    <property type="match status" value="1"/>
</dbReference>